<protein>
    <recommendedName>
        <fullName evidence="3">histidine kinase</fullName>
        <ecNumber evidence="3">2.7.13.3</ecNumber>
    </recommendedName>
</protein>
<keyword evidence="5" id="KW-0808">Transferase</keyword>
<dbReference type="InterPro" id="IPR052023">
    <property type="entry name" value="Histidine_kinase_KdpD"/>
</dbReference>
<evidence type="ECO:0000256" key="7">
    <source>
        <dbReference type="ARBA" id="ARBA00022741"/>
    </source>
</evidence>
<dbReference type="Pfam" id="PF13492">
    <property type="entry name" value="GAF_3"/>
    <property type="match status" value="1"/>
</dbReference>
<dbReference type="InterPro" id="IPR027417">
    <property type="entry name" value="P-loop_NTPase"/>
</dbReference>
<evidence type="ECO:0000256" key="14">
    <source>
        <dbReference type="SAM" id="Phobius"/>
    </source>
</evidence>
<reference evidence="16 17" key="1">
    <citation type="submission" date="2017-05" db="EMBL/GenBank/DDBJ databases">
        <title>Complete and WGS of Bordetella genogroups.</title>
        <authorList>
            <person name="Spilker T."/>
            <person name="LiPuma J."/>
        </authorList>
    </citation>
    <scope>NUCLEOTIDE SEQUENCE [LARGE SCALE GENOMIC DNA]</scope>
    <source>
        <strain evidence="16 17">AU10456</strain>
    </source>
</reference>
<dbReference type="EMBL" id="NEVP01000006">
    <property type="protein sequence ID" value="OZI51741.1"/>
    <property type="molecule type" value="Genomic_DNA"/>
</dbReference>
<dbReference type="PANTHER" id="PTHR45569:SF1">
    <property type="entry name" value="SENSOR PROTEIN KDPD"/>
    <property type="match status" value="1"/>
</dbReference>
<organism evidence="16 17">
    <name type="scientific">Bordetella genomosp. 5</name>
    <dbReference type="NCBI Taxonomy" id="1395608"/>
    <lineage>
        <taxon>Bacteria</taxon>
        <taxon>Pseudomonadati</taxon>
        <taxon>Pseudomonadota</taxon>
        <taxon>Betaproteobacteria</taxon>
        <taxon>Burkholderiales</taxon>
        <taxon>Alcaligenaceae</taxon>
        <taxon>Bordetella</taxon>
    </lineage>
</organism>
<evidence type="ECO:0000256" key="5">
    <source>
        <dbReference type="ARBA" id="ARBA00022679"/>
    </source>
</evidence>
<feature type="transmembrane region" description="Helical" evidence="14">
    <location>
        <begin position="452"/>
        <end position="467"/>
    </location>
</feature>
<dbReference type="InterPro" id="IPR005467">
    <property type="entry name" value="His_kinase_dom"/>
</dbReference>
<dbReference type="Gene3D" id="1.10.287.130">
    <property type="match status" value="1"/>
</dbReference>
<evidence type="ECO:0000256" key="9">
    <source>
        <dbReference type="ARBA" id="ARBA00022840"/>
    </source>
</evidence>
<dbReference type="Gene3D" id="1.20.120.620">
    <property type="entry name" value="Backbone structure of the membrane domain of e. Coli histidine kinase receptor kdpd"/>
    <property type="match status" value="1"/>
</dbReference>
<dbReference type="PANTHER" id="PTHR45569">
    <property type="entry name" value="SENSOR PROTEIN KDPD"/>
    <property type="match status" value="1"/>
</dbReference>
<feature type="transmembrane region" description="Helical" evidence="14">
    <location>
        <begin position="428"/>
        <end position="446"/>
    </location>
</feature>
<dbReference type="Pfam" id="PF02518">
    <property type="entry name" value="HATPase_c"/>
    <property type="match status" value="1"/>
</dbReference>
<evidence type="ECO:0000256" key="13">
    <source>
        <dbReference type="SAM" id="MobiDB-lite"/>
    </source>
</evidence>
<dbReference type="Gene3D" id="3.30.565.10">
    <property type="entry name" value="Histidine kinase-like ATPase, C-terminal domain"/>
    <property type="match status" value="1"/>
</dbReference>
<feature type="transmembrane region" description="Helical" evidence="14">
    <location>
        <begin position="474"/>
        <end position="491"/>
    </location>
</feature>
<keyword evidence="10 14" id="KW-1133">Transmembrane helix</keyword>
<evidence type="ECO:0000256" key="2">
    <source>
        <dbReference type="ARBA" id="ARBA00004141"/>
    </source>
</evidence>
<feature type="domain" description="Histidine kinase" evidence="15">
    <location>
        <begin position="697"/>
        <end position="896"/>
    </location>
</feature>
<gene>
    <name evidence="16" type="ORF">CAL25_09415</name>
</gene>
<keyword evidence="11" id="KW-0902">Two-component regulatory system</keyword>
<comment type="catalytic activity">
    <reaction evidence="1">
        <text>ATP + protein L-histidine = ADP + protein N-phospho-L-histidine.</text>
        <dbReference type="EC" id="2.7.13.3"/>
    </reaction>
</comment>
<dbReference type="FunFam" id="3.40.50.300:FF:000483">
    <property type="entry name" value="Sensor histidine kinase KdpD"/>
    <property type="match status" value="1"/>
</dbReference>
<keyword evidence="12 14" id="KW-0472">Membrane</keyword>
<dbReference type="InterPro" id="IPR004358">
    <property type="entry name" value="Sig_transdc_His_kin-like_C"/>
</dbReference>
<dbReference type="InterPro" id="IPR036890">
    <property type="entry name" value="HATPase_C_sf"/>
</dbReference>
<dbReference type="Pfam" id="PF02702">
    <property type="entry name" value="KdpD"/>
    <property type="match status" value="1"/>
</dbReference>
<dbReference type="InterPro" id="IPR003661">
    <property type="entry name" value="HisK_dim/P_dom"/>
</dbReference>
<comment type="subcellular location">
    <subcellularLocation>
        <location evidence="2">Membrane</location>
        <topology evidence="2">Multi-pass membrane protein</topology>
    </subcellularLocation>
</comment>
<keyword evidence="4" id="KW-0597">Phosphoprotein</keyword>
<evidence type="ECO:0000313" key="17">
    <source>
        <dbReference type="Proteomes" id="UP000216913"/>
    </source>
</evidence>
<keyword evidence="8 16" id="KW-0418">Kinase</keyword>
<dbReference type="GO" id="GO:0005737">
    <property type="term" value="C:cytoplasm"/>
    <property type="evidence" value="ECO:0007669"/>
    <property type="project" value="UniProtKB-ARBA"/>
</dbReference>
<dbReference type="InterPro" id="IPR029016">
    <property type="entry name" value="GAF-like_dom_sf"/>
</dbReference>
<evidence type="ECO:0000256" key="12">
    <source>
        <dbReference type="ARBA" id="ARBA00023136"/>
    </source>
</evidence>
<evidence type="ECO:0000256" key="11">
    <source>
        <dbReference type="ARBA" id="ARBA00023012"/>
    </source>
</evidence>
<dbReference type="GO" id="GO:0005524">
    <property type="term" value="F:ATP binding"/>
    <property type="evidence" value="ECO:0007669"/>
    <property type="project" value="UniProtKB-KW"/>
</dbReference>
<dbReference type="InterPro" id="IPR025201">
    <property type="entry name" value="KdpD_TM"/>
</dbReference>
<dbReference type="Gene3D" id="3.40.50.620">
    <property type="entry name" value="HUPs"/>
    <property type="match status" value="1"/>
</dbReference>
<evidence type="ECO:0000259" key="15">
    <source>
        <dbReference type="PROSITE" id="PS50109"/>
    </source>
</evidence>
<evidence type="ECO:0000256" key="6">
    <source>
        <dbReference type="ARBA" id="ARBA00022692"/>
    </source>
</evidence>
<dbReference type="InterPro" id="IPR003852">
    <property type="entry name" value="Sig_transdc_His_kinase_KdpD_N"/>
</dbReference>
<dbReference type="RefSeq" id="WP_094799697.1">
    <property type="nucleotide sequence ID" value="NZ_NEVP01000006.1"/>
</dbReference>
<dbReference type="GO" id="GO:0000155">
    <property type="term" value="F:phosphorelay sensor kinase activity"/>
    <property type="evidence" value="ECO:0007669"/>
    <property type="project" value="InterPro"/>
</dbReference>
<dbReference type="SUPFAM" id="SSF52402">
    <property type="entry name" value="Adenine nucleotide alpha hydrolases-like"/>
    <property type="match status" value="1"/>
</dbReference>
<keyword evidence="6 14" id="KW-0812">Transmembrane</keyword>
<dbReference type="InterPro" id="IPR003594">
    <property type="entry name" value="HATPase_dom"/>
</dbReference>
<proteinExistence type="predicted"/>
<dbReference type="InterPro" id="IPR014729">
    <property type="entry name" value="Rossmann-like_a/b/a_fold"/>
</dbReference>
<evidence type="ECO:0000256" key="4">
    <source>
        <dbReference type="ARBA" id="ARBA00022553"/>
    </source>
</evidence>
<dbReference type="InterPro" id="IPR036097">
    <property type="entry name" value="HisK_dim/P_sf"/>
</dbReference>
<dbReference type="Pfam" id="PF13493">
    <property type="entry name" value="DUF4118"/>
    <property type="match status" value="1"/>
</dbReference>
<sequence length="963" mass="103370">MADTHPLRPDPDHLLQRLNQAEAQARQGRLRIYFGASAGVGKTYAMLAGARAQQAQGVAVVAGLIETHGRKETAALLQGLETLPRASLAYRGHTLSEFDLDAALARRPALLLLDELAHSNAPGARHAKRWQDVQELLRAGIDVWTTLNVQHLDSLNDAVGGITGVRVWETVPDAVFDAADEVILVDLSADELLRRLKDGKVYVPEQARHATRHFFRKGNLIALRELALRRTAEHVDDDVQEYRRDAAIEPVWRTREAVAACIGDGPDAQHVLRAAARLAQQLDCDLHVISVEPLRVSAVTPAARERLARAMALADELAVRTEILAGPDMVDAATRYLRRHNITKAVLGRGRGAGLARLGGSAAAWLGRMLAPGWLWHRHSFADRLAAACPEVDVLRVAAPAASAVAPAQDSRTRDTAAQTAPRSLMPYVWASLYCAVATGVSMLAFPALHQTNIVMLFLLAVVGVALRHGRGPAALASVVSVGLFDFFFVQPYSSFAVTDVQYLLTFAVLLGVGLLIGQLTAGLRAQAETSTRREADARGLYEFARELSSALLPEQILQAAITFLHAAFGARCALYVLKLDDRLHLAAAPDAAMGTLEPALAQWVYDHGKPAGAGTGTLSNSPLLYLPLEGPMRVRGVLVLQAAGEPLYARPEARRQAEAYATLIAIALERQHYVEVAQQALVNVESEKLRGSLLAAVSHDLRTPLTSLMGMAEALSRGSGDAASQALAIRDQARRMHTMVVNLLDMARLQHHTPIQREWQSIEELVGAALAGTREALAGHTVRVEPLSALPLIECDAVLIERVLCNLLENAAKYTPAGSAITVSAEAREGELRVCVSDEGPGVPAGSEARIFQKFTRGDSESATPGVGLGLAVCEAIIAAHQGRIWVEPGVPRGAANNDEGADDARMLGRRAHGRRADGRRADGRRAHGATFIFALPLGRAPAMPDEPLTGDAPAADGTYRV</sequence>
<evidence type="ECO:0000256" key="8">
    <source>
        <dbReference type="ARBA" id="ARBA00022777"/>
    </source>
</evidence>
<dbReference type="InterPro" id="IPR038318">
    <property type="entry name" value="KdpD_sf"/>
</dbReference>
<keyword evidence="17" id="KW-1185">Reference proteome</keyword>
<dbReference type="SUPFAM" id="SSF47384">
    <property type="entry name" value="Homodimeric domain of signal transducing histidine kinase"/>
    <property type="match status" value="1"/>
</dbReference>
<dbReference type="SUPFAM" id="SSF55874">
    <property type="entry name" value="ATPase domain of HSP90 chaperone/DNA topoisomerase II/histidine kinase"/>
    <property type="match status" value="1"/>
</dbReference>
<comment type="caution">
    <text evidence="16">The sequence shown here is derived from an EMBL/GenBank/DDBJ whole genome shotgun (WGS) entry which is preliminary data.</text>
</comment>
<dbReference type="Gene3D" id="3.40.50.300">
    <property type="entry name" value="P-loop containing nucleotide triphosphate hydrolases"/>
    <property type="match status" value="1"/>
</dbReference>
<evidence type="ECO:0000256" key="10">
    <source>
        <dbReference type="ARBA" id="ARBA00022989"/>
    </source>
</evidence>
<accession>A0A261TR20</accession>
<dbReference type="EC" id="2.7.13.3" evidence="3"/>
<dbReference type="Proteomes" id="UP000216913">
    <property type="component" value="Unassembled WGS sequence"/>
</dbReference>
<dbReference type="AlphaFoldDB" id="A0A261TR20"/>
<keyword evidence="7" id="KW-0547">Nucleotide-binding</keyword>
<dbReference type="CDD" id="cd00075">
    <property type="entry name" value="HATPase"/>
    <property type="match status" value="1"/>
</dbReference>
<dbReference type="Pfam" id="PF00512">
    <property type="entry name" value="HisKA"/>
    <property type="match status" value="1"/>
</dbReference>
<dbReference type="InterPro" id="IPR003018">
    <property type="entry name" value="GAF"/>
</dbReference>
<name>A0A261TR20_9BORD</name>
<feature type="region of interest" description="Disordered" evidence="13">
    <location>
        <begin position="897"/>
        <end position="924"/>
    </location>
</feature>
<dbReference type="SMART" id="SM00388">
    <property type="entry name" value="HisKA"/>
    <property type="match status" value="1"/>
</dbReference>
<evidence type="ECO:0000256" key="1">
    <source>
        <dbReference type="ARBA" id="ARBA00000085"/>
    </source>
</evidence>
<evidence type="ECO:0000256" key="3">
    <source>
        <dbReference type="ARBA" id="ARBA00012438"/>
    </source>
</evidence>
<dbReference type="Gene3D" id="3.30.450.40">
    <property type="match status" value="1"/>
</dbReference>
<feature type="transmembrane region" description="Helical" evidence="14">
    <location>
        <begin position="503"/>
        <end position="524"/>
    </location>
</feature>
<evidence type="ECO:0000313" key="16">
    <source>
        <dbReference type="EMBL" id="OZI51741.1"/>
    </source>
</evidence>
<dbReference type="PROSITE" id="PS50109">
    <property type="entry name" value="HIS_KIN"/>
    <property type="match status" value="1"/>
</dbReference>
<dbReference type="SUPFAM" id="SSF55781">
    <property type="entry name" value="GAF domain-like"/>
    <property type="match status" value="1"/>
</dbReference>
<keyword evidence="9" id="KW-0067">ATP-binding</keyword>
<dbReference type="GO" id="GO:0005886">
    <property type="term" value="C:plasma membrane"/>
    <property type="evidence" value="ECO:0007669"/>
    <property type="project" value="TreeGrafter"/>
</dbReference>
<dbReference type="PRINTS" id="PR00344">
    <property type="entry name" value="BCTRLSENSOR"/>
</dbReference>
<dbReference type="CDD" id="cd00082">
    <property type="entry name" value="HisKA"/>
    <property type="match status" value="1"/>
</dbReference>
<dbReference type="SMART" id="SM00387">
    <property type="entry name" value="HATPase_c"/>
    <property type="match status" value="1"/>
</dbReference>
<dbReference type="OrthoDB" id="9806130at2"/>